<reference evidence="1 2" key="1">
    <citation type="submission" date="2024-01" db="EMBL/GenBank/DDBJ databases">
        <title>The genomes of 5 underutilized Papilionoideae crops provide insights into root nodulation and disease resistanc.</title>
        <authorList>
            <person name="Jiang F."/>
        </authorList>
    </citation>
    <scope>NUCLEOTIDE SEQUENCE [LARGE SCALE GENOMIC DNA]</scope>
    <source>
        <strain evidence="1">DUOXIRENSHENG_FW03</strain>
        <tissue evidence="1">Leaves</tissue>
    </source>
</reference>
<accession>A0AAN9XR04</accession>
<evidence type="ECO:0000313" key="2">
    <source>
        <dbReference type="Proteomes" id="UP001386955"/>
    </source>
</evidence>
<proteinExistence type="predicted"/>
<comment type="caution">
    <text evidence="1">The sequence shown here is derived from an EMBL/GenBank/DDBJ whole genome shotgun (WGS) entry which is preliminary data.</text>
</comment>
<organism evidence="1 2">
    <name type="scientific">Psophocarpus tetragonolobus</name>
    <name type="common">Winged bean</name>
    <name type="synonym">Dolichos tetragonolobus</name>
    <dbReference type="NCBI Taxonomy" id="3891"/>
    <lineage>
        <taxon>Eukaryota</taxon>
        <taxon>Viridiplantae</taxon>
        <taxon>Streptophyta</taxon>
        <taxon>Embryophyta</taxon>
        <taxon>Tracheophyta</taxon>
        <taxon>Spermatophyta</taxon>
        <taxon>Magnoliopsida</taxon>
        <taxon>eudicotyledons</taxon>
        <taxon>Gunneridae</taxon>
        <taxon>Pentapetalae</taxon>
        <taxon>rosids</taxon>
        <taxon>fabids</taxon>
        <taxon>Fabales</taxon>
        <taxon>Fabaceae</taxon>
        <taxon>Papilionoideae</taxon>
        <taxon>50 kb inversion clade</taxon>
        <taxon>NPAAA clade</taxon>
        <taxon>indigoferoid/millettioid clade</taxon>
        <taxon>Phaseoleae</taxon>
        <taxon>Psophocarpus</taxon>
    </lineage>
</organism>
<protein>
    <submittedName>
        <fullName evidence="1">Uncharacterized protein</fullName>
    </submittedName>
</protein>
<dbReference type="Proteomes" id="UP001386955">
    <property type="component" value="Unassembled WGS sequence"/>
</dbReference>
<dbReference type="AlphaFoldDB" id="A0AAN9XR04"/>
<evidence type="ECO:0000313" key="1">
    <source>
        <dbReference type="EMBL" id="KAK7402247.1"/>
    </source>
</evidence>
<sequence length="80" mass="9145">MRTRSGDCTLQSFTTNILKPHSVNNSWNYLNQSFSDRHHHCLHGDAKAQAAICKIWLGTQNESCMQFIFLGEALALYEML</sequence>
<dbReference type="EMBL" id="JAYMYS010000003">
    <property type="protein sequence ID" value="KAK7402247.1"/>
    <property type="molecule type" value="Genomic_DNA"/>
</dbReference>
<keyword evidence="2" id="KW-1185">Reference proteome</keyword>
<name>A0AAN9XR04_PSOTE</name>
<gene>
    <name evidence="1" type="ORF">VNO78_14359</name>
</gene>